<proteinExistence type="inferred from homology"/>
<dbReference type="Pfam" id="PF00116">
    <property type="entry name" value="COX2"/>
    <property type="match status" value="1"/>
</dbReference>
<dbReference type="InterPro" id="IPR009056">
    <property type="entry name" value="Cyt_c-like_dom"/>
</dbReference>
<evidence type="ECO:0000256" key="11">
    <source>
        <dbReference type="ARBA" id="ARBA00022989"/>
    </source>
</evidence>
<dbReference type="EC" id="7.1.1.9" evidence="3"/>
<evidence type="ECO:0000256" key="5">
    <source>
        <dbReference type="ARBA" id="ARBA00022617"/>
    </source>
</evidence>
<evidence type="ECO:0000256" key="7">
    <source>
        <dbReference type="ARBA" id="ARBA00022692"/>
    </source>
</evidence>
<feature type="transmembrane region" description="Helical" evidence="19">
    <location>
        <begin position="42"/>
        <end position="66"/>
    </location>
</feature>
<protein>
    <recommendedName>
        <fullName evidence="3">cytochrome-c oxidase</fullName>
        <ecNumber evidence="3">7.1.1.9</ecNumber>
    </recommendedName>
    <alternativeName>
        <fullName evidence="16">Cytochrome aa3 subunit 2</fullName>
    </alternativeName>
</protein>
<evidence type="ECO:0000256" key="8">
    <source>
        <dbReference type="ARBA" id="ARBA00022723"/>
    </source>
</evidence>
<dbReference type="InterPro" id="IPR036257">
    <property type="entry name" value="Cyt_c_oxidase_su2_TM_sf"/>
</dbReference>
<evidence type="ECO:0000256" key="18">
    <source>
        <dbReference type="PROSITE-ProRule" id="PRU00433"/>
    </source>
</evidence>
<evidence type="ECO:0000313" key="22">
    <source>
        <dbReference type="EMBL" id="MBO1075504.1"/>
    </source>
</evidence>
<dbReference type="InterPro" id="IPR001505">
    <property type="entry name" value="Copper_CuA"/>
</dbReference>
<feature type="domain" description="Cytochrome c" evidence="21">
    <location>
        <begin position="241"/>
        <end position="332"/>
    </location>
</feature>
<dbReference type="InterPro" id="IPR008972">
    <property type="entry name" value="Cupredoxin"/>
</dbReference>
<dbReference type="PROSITE" id="PS50857">
    <property type="entry name" value="COX2_CUA"/>
    <property type="match status" value="1"/>
</dbReference>
<dbReference type="Proteomes" id="UP001518990">
    <property type="component" value="Unassembled WGS sequence"/>
</dbReference>
<dbReference type="PROSITE" id="PS00078">
    <property type="entry name" value="COX2"/>
    <property type="match status" value="1"/>
</dbReference>
<dbReference type="InterPro" id="IPR034236">
    <property type="entry name" value="CuRO_CcO_Caa3_II"/>
</dbReference>
<dbReference type="SUPFAM" id="SSF46626">
    <property type="entry name" value="Cytochrome c"/>
    <property type="match status" value="1"/>
</dbReference>
<dbReference type="RefSeq" id="WP_207447772.1">
    <property type="nucleotide sequence ID" value="NZ_CP061094.1"/>
</dbReference>
<evidence type="ECO:0000256" key="17">
    <source>
        <dbReference type="ARBA" id="ARBA00047816"/>
    </source>
</evidence>
<dbReference type="InterPro" id="IPR002429">
    <property type="entry name" value="CcO_II-like_C"/>
</dbReference>
<comment type="similarity">
    <text evidence="2">Belongs to the cytochrome c oxidase subunit 2 family.</text>
</comment>
<reference evidence="22 23" key="1">
    <citation type="submission" date="2020-09" db="EMBL/GenBank/DDBJ databases">
        <title>Roseomonas.</title>
        <authorList>
            <person name="Zhu W."/>
        </authorList>
    </citation>
    <scope>NUCLEOTIDE SEQUENCE [LARGE SCALE GENOMIC DNA]</scope>
    <source>
        <strain evidence="22 23">1311</strain>
    </source>
</reference>
<dbReference type="InterPro" id="IPR014222">
    <property type="entry name" value="Cyt_c_oxidase_su2"/>
</dbReference>
<dbReference type="PANTHER" id="PTHR22888:SF9">
    <property type="entry name" value="CYTOCHROME C OXIDASE SUBUNIT 2"/>
    <property type="match status" value="1"/>
</dbReference>
<sequence length="332" mass="35848">MTTHRIPRAIASLAPLLSCAGCSGWQSVLAPGADAAQRLDGLFWLFTITCAAVWAAVMLVLAAALWRRRRQEDRRAEGRAGFFVGAAVAATVLIVSGLTLASYFTTRGIAADPPDALVVRLRGYQWWWEVTYADPAPDRAFVTANELRLPLGRPVRLELAAADVIHSFWVPNLAGKQDMIPGRDNTLVFTPHQAGTFRAQCAEFCGLQHARMALRVVVEPPEAFERWRETQLAEATPPRTPEEEAGRRVLEEKACAACHTVRGTAAAGTLGPDLTHVGGRQTIAAGMLPTTRGSLAAWIADPQTIKPGNNMPMVPLTAGELHAVSAYLTSLK</sequence>
<evidence type="ECO:0000256" key="1">
    <source>
        <dbReference type="ARBA" id="ARBA00004141"/>
    </source>
</evidence>
<evidence type="ECO:0000256" key="10">
    <source>
        <dbReference type="ARBA" id="ARBA00022982"/>
    </source>
</evidence>
<keyword evidence="4" id="KW-0813">Transport</keyword>
<evidence type="ECO:0000256" key="6">
    <source>
        <dbReference type="ARBA" id="ARBA00022660"/>
    </source>
</evidence>
<dbReference type="Gene3D" id="1.10.287.90">
    <property type="match status" value="1"/>
</dbReference>
<feature type="transmembrane region" description="Helical" evidence="19">
    <location>
        <begin position="78"/>
        <end position="104"/>
    </location>
</feature>
<evidence type="ECO:0000256" key="14">
    <source>
        <dbReference type="ARBA" id="ARBA00023136"/>
    </source>
</evidence>
<dbReference type="PROSITE" id="PS51007">
    <property type="entry name" value="CYTC"/>
    <property type="match status" value="1"/>
</dbReference>
<dbReference type="InterPro" id="IPR045187">
    <property type="entry name" value="CcO_II"/>
</dbReference>
<accession>A0ABS3KDG2</accession>
<evidence type="ECO:0000256" key="9">
    <source>
        <dbReference type="ARBA" id="ARBA00022967"/>
    </source>
</evidence>
<keyword evidence="7 19" id="KW-0812">Transmembrane</keyword>
<gene>
    <name evidence="22" type="primary">coxB</name>
    <name evidence="22" type="ORF">IAI60_12895</name>
</gene>
<keyword evidence="5 18" id="KW-0349">Heme</keyword>
<keyword evidence="8 18" id="KW-0479">Metal-binding</keyword>
<evidence type="ECO:0000256" key="3">
    <source>
        <dbReference type="ARBA" id="ARBA00012949"/>
    </source>
</evidence>
<feature type="domain" description="Cytochrome oxidase subunit II copper A binding" evidence="20">
    <location>
        <begin position="114"/>
        <end position="230"/>
    </location>
</feature>
<keyword evidence="14 19" id="KW-0472">Membrane</keyword>
<evidence type="ECO:0000259" key="20">
    <source>
        <dbReference type="PROSITE" id="PS50857"/>
    </source>
</evidence>
<keyword evidence="23" id="KW-1185">Reference proteome</keyword>
<dbReference type="NCBIfam" id="TIGR02866">
    <property type="entry name" value="CoxB"/>
    <property type="match status" value="1"/>
</dbReference>
<dbReference type="SUPFAM" id="SSF49503">
    <property type="entry name" value="Cupredoxins"/>
    <property type="match status" value="1"/>
</dbReference>
<evidence type="ECO:0000256" key="2">
    <source>
        <dbReference type="ARBA" id="ARBA00007866"/>
    </source>
</evidence>
<keyword evidence="9" id="KW-1278">Translocase</keyword>
<dbReference type="Gene3D" id="2.60.40.420">
    <property type="entry name" value="Cupredoxins - blue copper proteins"/>
    <property type="match status" value="1"/>
</dbReference>
<evidence type="ECO:0000256" key="16">
    <source>
        <dbReference type="ARBA" id="ARBA00031399"/>
    </source>
</evidence>
<keyword evidence="10" id="KW-0249">Electron transport</keyword>
<keyword evidence="13" id="KW-0186">Copper</keyword>
<dbReference type="Pfam" id="PF00034">
    <property type="entry name" value="Cytochrom_C"/>
    <property type="match status" value="1"/>
</dbReference>
<organism evidence="22 23">
    <name type="scientific">Roseomonas marmotae</name>
    <dbReference type="NCBI Taxonomy" id="2768161"/>
    <lineage>
        <taxon>Bacteria</taxon>
        <taxon>Pseudomonadati</taxon>
        <taxon>Pseudomonadota</taxon>
        <taxon>Alphaproteobacteria</taxon>
        <taxon>Acetobacterales</taxon>
        <taxon>Roseomonadaceae</taxon>
        <taxon>Roseomonas</taxon>
    </lineage>
</organism>
<evidence type="ECO:0000313" key="23">
    <source>
        <dbReference type="Proteomes" id="UP001518990"/>
    </source>
</evidence>
<keyword evidence="12 18" id="KW-0408">Iron</keyword>
<evidence type="ECO:0000256" key="15">
    <source>
        <dbReference type="ARBA" id="ARBA00024688"/>
    </source>
</evidence>
<evidence type="ECO:0000256" key="12">
    <source>
        <dbReference type="ARBA" id="ARBA00023004"/>
    </source>
</evidence>
<name>A0ABS3KDG2_9PROT</name>
<comment type="subcellular location">
    <subcellularLocation>
        <location evidence="1">Membrane</location>
        <topology evidence="1">Multi-pass membrane protein</topology>
    </subcellularLocation>
</comment>
<dbReference type="CDD" id="cd04213">
    <property type="entry name" value="CuRO_CcO_Caa3_II"/>
    <property type="match status" value="1"/>
</dbReference>
<comment type="caution">
    <text evidence="22">The sequence shown here is derived from an EMBL/GenBank/DDBJ whole genome shotgun (WGS) entry which is preliminary data.</text>
</comment>
<dbReference type="EMBL" id="JACTNF010000012">
    <property type="protein sequence ID" value="MBO1075504.1"/>
    <property type="molecule type" value="Genomic_DNA"/>
</dbReference>
<evidence type="ECO:0000259" key="21">
    <source>
        <dbReference type="PROSITE" id="PS51007"/>
    </source>
</evidence>
<evidence type="ECO:0000256" key="4">
    <source>
        <dbReference type="ARBA" id="ARBA00022448"/>
    </source>
</evidence>
<keyword evidence="6" id="KW-0679">Respiratory chain</keyword>
<dbReference type="InterPro" id="IPR036909">
    <property type="entry name" value="Cyt_c-like_dom_sf"/>
</dbReference>
<dbReference type="PANTHER" id="PTHR22888">
    <property type="entry name" value="CYTOCHROME C OXIDASE, SUBUNIT II"/>
    <property type="match status" value="1"/>
</dbReference>
<comment type="function">
    <text evidence="15">Subunits I and II form the functional core of the enzyme complex. Electrons originating in cytochrome c are transferred via heme a and Cu(A) to the binuclear center formed by heme a3 and Cu(B).</text>
</comment>
<keyword evidence="11 19" id="KW-1133">Transmembrane helix</keyword>
<evidence type="ECO:0000256" key="13">
    <source>
        <dbReference type="ARBA" id="ARBA00023008"/>
    </source>
</evidence>
<comment type="catalytic activity">
    <reaction evidence="17">
        <text>4 Fe(II)-[cytochrome c] + O2 + 8 H(+)(in) = 4 Fe(III)-[cytochrome c] + 2 H2O + 4 H(+)(out)</text>
        <dbReference type="Rhea" id="RHEA:11436"/>
        <dbReference type="Rhea" id="RHEA-COMP:10350"/>
        <dbReference type="Rhea" id="RHEA-COMP:14399"/>
        <dbReference type="ChEBI" id="CHEBI:15377"/>
        <dbReference type="ChEBI" id="CHEBI:15378"/>
        <dbReference type="ChEBI" id="CHEBI:15379"/>
        <dbReference type="ChEBI" id="CHEBI:29033"/>
        <dbReference type="ChEBI" id="CHEBI:29034"/>
        <dbReference type="EC" id="7.1.1.9"/>
    </reaction>
</comment>
<evidence type="ECO:0000256" key="19">
    <source>
        <dbReference type="SAM" id="Phobius"/>
    </source>
</evidence>